<name>A0A6J4UUY5_9CYAN</name>
<protein>
    <recommendedName>
        <fullName evidence="2">DUF305 domain-containing protein</fullName>
    </recommendedName>
</protein>
<dbReference type="AlphaFoldDB" id="A0A6J4UUY5"/>
<reference evidence="3" key="1">
    <citation type="submission" date="2020-02" db="EMBL/GenBank/DDBJ databases">
        <authorList>
            <person name="Meier V. D."/>
        </authorList>
    </citation>
    <scope>NUCLEOTIDE SEQUENCE</scope>
    <source>
        <strain evidence="3">AVDCRST_MAG81</strain>
    </source>
</reference>
<dbReference type="InterPro" id="IPR005183">
    <property type="entry name" value="DUF305_CopM-like"/>
</dbReference>
<evidence type="ECO:0000259" key="2">
    <source>
        <dbReference type="Pfam" id="PF03713"/>
    </source>
</evidence>
<evidence type="ECO:0000256" key="1">
    <source>
        <dbReference type="SAM" id="SignalP"/>
    </source>
</evidence>
<evidence type="ECO:0000313" key="3">
    <source>
        <dbReference type="EMBL" id="CAA9559196.1"/>
    </source>
</evidence>
<dbReference type="InterPro" id="IPR012347">
    <property type="entry name" value="Ferritin-like"/>
</dbReference>
<keyword evidence="1" id="KW-0732">Signal</keyword>
<dbReference type="Pfam" id="PF03713">
    <property type="entry name" value="DUF305"/>
    <property type="match status" value="1"/>
</dbReference>
<accession>A0A6J4UUY5</accession>
<organism evidence="3">
    <name type="scientific">uncultured Synechococcales cyanobacterium</name>
    <dbReference type="NCBI Taxonomy" id="1936017"/>
    <lineage>
        <taxon>Bacteria</taxon>
        <taxon>Bacillati</taxon>
        <taxon>Cyanobacteriota</taxon>
        <taxon>Cyanophyceae</taxon>
        <taxon>Synechococcales</taxon>
        <taxon>environmental samples</taxon>
    </lineage>
</organism>
<gene>
    <name evidence="3" type="ORF">AVDCRST_MAG81-744</name>
</gene>
<feature type="signal peptide" evidence="1">
    <location>
        <begin position="1"/>
        <end position="24"/>
    </location>
</feature>
<sequence>MYSLVKTSAIAAILSITMATTAEAKQPDSNTTASSTPAQSQILIAQTQAPFRDSRPYRNFIYERRMMDEMIMERMRMVGMAQEMLETTKDPGMRKMAQDIITSGNAEITRMLQTRRQMFFENPDKG</sequence>
<feature type="chain" id="PRO_5027065597" description="DUF305 domain-containing protein" evidence="1">
    <location>
        <begin position="25"/>
        <end position="126"/>
    </location>
</feature>
<feature type="domain" description="DUF305" evidence="2">
    <location>
        <begin position="29"/>
        <end position="113"/>
    </location>
</feature>
<proteinExistence type="predicted"/>
<dbReference type="Gene3D" id="1.20.1260.10">
    <property type="match status" value="1"/>
</dbReference>
<dbReference type="EMBL" id="CADCWO010000032">
    <property type="protein sequence ID" value="CAA9559196.1"/>
    <property type="molecule type" value="Genomic_DNA"/>
</dbReference>